<evidence type="ECO:0000313" key="1">
    <source>
        <dbReference type="EMBL" id="KAL2465196.1"/>
    </source>
</evidence>
<gene>
    <name evidence="1" type="ORF">Adt_41047</name>
</gene>
<reference evidence="2" key="1">
    <citation type="submission" date="2024-07" db="EMBL/GenBank/DDBJ databases">
        <title>Two chromosome-level genome assemblies of Korean endemic species Abeliophyllum distichum and Forsythia ovata (Oleaceae).</title>
        <authorList>
            <person name="Jang H."/>
        </authorList>
    </citation>
    <scope>NUCLEOTIDE SEQUENCE [LARGE SCALE GENOMIC DNA]</scope>
</reference>
<protein>
    <submittedName>
        <fullName evidence="1">Uncharacterized protein</fullName>
    </submittedName>
</protein>
<name>A0ABD1PMQ7_9LAMI</name>
<accession>A0ABD1PMQ7</accession>
<dbReference type="Proteomes" id="UP001604336">
    <property type="component" value="Unassembled WGS sequence"/>
</dbReference>
<evidence type="ECO:0000313" key="2">
    <source>
        <dbReference type="Proteomes" id="UP001604336"/>
    </source>
</evidence>
<sequence>MSNAQYSRSEITRSISHAWLGTKLDLPCLLATLNGQRFQRSSGYSYIASSSYFDLQSDRSLDEYWTVCASVDRLVADHYRDYKLKAHNQLKAHGLSRPYGGMSAKDWQSALTSSPVLLS</sequence>
<dbReference type="EMBL" id="JBFOLK010000013">
    <property type="protein sequence ID" value="KAL2465196.1"/>
    <property type="molecule type" value="Genomic_DNA"/>
</dbReference>
<organism evidence="1 2">
    <name type="scientific">Abeliophyllum distichum</name>
    <dbReference type="NCBI Taxonomy" id="126358"/>
    <lineage>
        <taxon>Eukaryota</taxon>
        <taxon>Viridiplantae</taxon>
        <taxon>Streptophyta</taxon>
        <taxon>Embryophyta</taxon>
        <taxon>Tracheophyta</taxon>
        <taxon>Spermatophyta</taxon>
        <taxon>Magnoliopsida</taxon>
        <taxon>eudicotyledons</taxon>
        <taxon>Gunneridae</taxon>
        <taxon>Pentapetalae</taxon>
        <taxon>asterids</taxon>
        <taxon>lamiids</taxon>
        <taxon>Lamiales</taxon>
        <taxon>Oleaceae</taxon>
        <taxon>Forsythieae</taxon>
        <taxon>Abeliophyllum</taxon>
    </lineage>
</organism>
<dbReference type="AlphaFoldDB" id="A0ABD1PMQ7"/>
<keyword evidence="2" id="KW-1185">Reference proteome</keyword>
<comment type="caution">
    <text evidence="1">The sequence shown here is derived from an EMBL/GenBank/DDBJ whole genome shotgun (WGS) entry which is preliminary data.</text>
</comment>
<proteinExistence type="predicted"/>